<comment type="caution">
    <text evidence="7">The sequence shown here is derived from an EMBL/GenBank/DDBJ whole genome shotgun (WGS) entry which is preliminary data.</text>
</comment>
<keyword evidence="8" id="KW-1185">Reference proteome</keyword>
<keyword evidence="4 6" id="KW-0472">Membrane</keyword>
<keyword evidence="3 6" id="KW-1133">Transmembrane helix</keyword>
<evidence type="ECO:0000256" key="3">
    <source>
        <dbReference type="ARBA" id="ARBA00022989"/>
    </source>
</evidence>
<dbReference type="Pfam" id="PF13903">
    <property type="entry name" value="Claudin_2"/>
    <property type="match status" value="1"/>
</dbReference>
<dbReference type="GO" id="GO:0016020">
    <property type="term" value="C:membrane"/>
    <property type="evidence" value="ECO:0007669"/>
    <property type="project" value="UniProtKB-SubCell"/>
</dbReference>
<evidence type="ECO:0000256" key="1">
    <source>
        <dbReference type="ARBA" id="ARBA00004141"/>
    </source>
</evidence>
<evidence type="ECO:0000256" key="6">
    <source>
        <dbReference type="SAM" id="Phobius"/>
    </source>
</evidence>
<evidence type="ECO:0000256" key="2">
    <source>
        <dbReference type="ARBA" id="ARBA00022692"/>
    </source>
</evidence>
<feature type="transmembrane region" description="Helical" evidence="6">
    <location>
        <begin position="137"/>
        <end position="162"/>
    </location>
</feature>
<dbReference type="PANTHER" id="PTHR21284">
    <property type="entry name" value="EG:80H7.2 PROTEIN"/>
    <property type="match status" value="1"/>
</dbReference>
<proteinExistence type="predicted"/>
<feature type="transmembrane region" description="Helical" evidence="6">
    <location>
        <begin position="182"/>
        <end position="205"/>
    </location>
</feature>
<dbReference type="Gene3D" id="1.20.140.150">
    <property type="match status" value="1"/>
</dbReference>
<evidence type="ECO:0000256" key="5">
    <source>
        <dbReference type="SAM" id="MobiDB-lite"/>
    </source>
</evidence>
<keyword evidence="2 6" id="KW-0812">Transmembrane</keyword>
<organism evidence="7 8">
    <name type="scientific">Cichlidogyrus casuarinus</name>
    <dbReference type="NCBI Taxonomy" id="1844966"/>
    <lineage>
        <taxon>Eukaryota</taxon>
        <taxon>Metazoa</taxon>
        <taxon>Spiralia</taxon>
        <taxon>Lophotrochozoa</taxon>
        <taxon>Platyhelminthes</taxon>
        <taxon>Monogenea</taxon>
        <taxon>Monopisthocotylea</taxon>
        <taxon>Dactylogyridea</taxon>
        <taxon>Ancyrocephalidae</taxon>
        <taxon>Cichlidogyrus</taxon>
    </lineage>
</organism>
<evidence type="ECO:0000313" key="7">
    <source>
        <dbReference type="EMBL" id="KAL3319165.1"/>
    </source>
</evidence>
<dbReference type="InterPro" id="IPR004031">
    <property type="entry name" value="PMP22/EMP/MP20/Claudin"/>
</dbReference>
<feature type="transmembrane region" description="Helical" evidence="6">
    <location>
        <begin position="101"/>
        <end position="125"/>
    </location>
</feature>
<feature type="region of interest" description="Disordered" evidence="5">
    <location>
        <begin position="309"/>
        <end position="345"/>
    </location>
</feature>
<protein>
    <submittedName>
        <fullName evidence="7">Uncharacterized protein</fullName>
    </submittedName>
</protein>
<feature type="transmembrane region" description="Helical" evidence="6">
    <location>
        <begin position="21"/>
        <end position="47"/>
    </location>
</feature>
<dbReference type="PANTHER" id="PTHR21284:SF12">
    <property type="entry name" value="EG:80H7.2 PROTEIN"/>
    <property type="match status" value="1"/>
</dbReference>
<feature type="compositionally biased region" description="Polar residues" evidence="5">
    <location>
        <begin position="313"/>
        <end position="345"/>
    </location>
</feature>
<gene>
    <name evidence="7" type="ORF">Ciccas_002177</name>
</gene>
<dbReference type="Proteomes" id="UP001626550">
    <property type="component" value="Unassembled WGS sequence"/>
</dbReference>
<sequence>MYAPAEKYDNRDDEGATLLSYKVALVFIAIALVCDIISFVSGFWIVAIDGDNLGFVRLGLWEACFNNFIFPDDYVSKAYRGCWYIYYPEFQYISYWLNPPWFYLVQILSIIALIGNLSSFLVYAMKGVRGVRSSDQLTNRLVIGCQLMASVCFVVIVILVGVFSKDREWMPRPDHNRVSWSFGLAVFAGFFSIMSVASLVTNYVAWQSRYLYAKFENQVVKETGGKGGSVFAYTEPIHGSAKTESHLPSLFKSNLHSYGVPSHISGGYAAGSTSVLETQGKPFATSAANVSSKLREALEAQKAAKEGVASGSAIGQGSHSSIPLNSPPSHYGAPSQTNITMGTTV</sequence>
<comment type="subcellular location">
    <subcellularLocation>
        <location evidence="1">Membrane</location>
        <topology evidence="1">Multi-pass membrane protein</topology>
    </subcellularLocation>
</comment>
<reference evidence="7 8" key="1">
    <citation type="submission" date="2024-11" db="EMBL/GenBank/DDBJ databases">
        <title>Adaptive evolution of stress response genes in parasites aligns with host niche diversity.</title>
        <authorList>
            <person name="Hahn C."/>
            <person name="Resl P."/>
        </authorList>
    </citation>
    <scope>NUCLEOTIDE SEQUENCE [LARGE SCALE GENOMIC DNA]</scope>
    <source>
        <strain evidence="7">EGGRZ-B1_66</strain>
        <tissue evidence="7">Body</tissue>
    </source>
</reference>
<accession>A0ABD2QHZ5</accession>
<evidence type="ECO:0000256" key="4">
    <source>
        <dbReference type="ARBA" id="ARBA00023136"/>
    </source>
</evidence>
<dbReference type="EMBL" id="JBJKFK010000165">
    <property type="protein sequence ID" value="KAL3319165.1"/>
    <property type="molecule type" value="Genomic_DNA"/>
</dbReference>
<evidence type="ECO:0000313" key="8">
    <source>
        <dbReference type="Proteomes" id="UP001626550"/>
    </source>
</evidence>
<dbReference type="AlphaFoldDB" id="A0ABD2QHZ5"/>
<name>A0ABD2QHZ5_9PLAT</name>